<dbReference type="GO" id="GO:0019988">
    <property type="term" value="P:charged-tRNA amino acid modification"/>
    <property type="evidence" value="ECO:0007669"/>
    <property type="project" value="InterPro"/>
</dbReference>
<dbReference type="Pfam" id="PF17184">
    <property type="entry name" value="Rit1_C"/>
    <property type="match status" value="1"/>
</dbReference>
<dbReference type="InterPro" id="IPR033421">
    <property type="entry name" value="Rit1_DUSP-like"/>
</dbReference>
<organism evidence="3 4">
    <name type="scientific">Lentinula raphanica</name>
    <dbReference type="NCBI Taxonomy" id="153919"/>
    <lineage>
        <taxon>Eukaryota</taxon>
        <taxon>Fungi</taxon>
        <taxon>Dikarya</taxon>
        <taxon>Basidiomycota</taxon>
        <taxon>Agaricomycotina</taxon>
        <taxon>Agaricomycetes</taxon>
        <taxon>Agaricomycetidae</taxon>
        <taxon>Agaricales</taxon>
        <taxon>Marasmiineae</taxon>
        <taxon>Omphalotaceae</taxon>
        <taxon>Lentinula</taxon>
    </lineage>
</organism>
<comment type="caution">
    <text evidence="3">The sequence shown here is derived from an EMBL/GenBank/DDBJ whole genome shotgun (WGS) entry which is preliminary data.</text>
</comment>
<dbReference type="InterPro" id="IPR033449">
    <property type="entry name" value="Rit1_N"/>
</dbReference>
<accession>A0AA38UET9</accession>
<dbReference type="PANTHER" id="PTHR31811:SF0">
    <property type="entry name" value="TRNA A64-2'-O-RIBOSYLPHOSPHATE TRANSFERASE"/>
    <property type="match status" value="1"/>
</dbReference>
<evidence type="ECO:0000313" key="4">
    <source>
        <dbReference type="Proteomes" id="UP001163846"/>
    </source>
</evidence>
<dbReference type="Gene3D" id="3.90.190.10">
    <property type="entry name" value="Protein tyrosine phosphatase superfamily"/>
    <property type="match status" value="1"/>
</dbReference>
<evidence type="ECO:0000259" key="2">
    <source>
        <dbReference type="Pfam" id="PF17184"/>
    </source>
</evidence>
<proteinExistence type="predicted"/>
<gene>
    <name evidence="3" type="ORF">F5878DRAFT_652052</name>
</gene>
<dbReference type="GO" id="GO:0043399">
    <property type="term" value="F:tRNA adenosine(64)-2'-O-ribosylphosphate transferase activity"/>
    <property type="evidence" value="ECO:0007669"/>
    <property type="project" value="InterPro"/>
</dbReference>
<dbReference type="InterPro" id="IPR029021">
    <property type="entry name" value="Prot-tyrosine_phosphatase-like"/>
</dbReference>
<dbReference type="Proteomes" id="UP001163846">
    <property type="component" value="Unassembled WGS sequence"/>
</dbReference>
<dbReference type="Pfam" id="PF04179">
    <property type="entry name" value="Init_tRNA_PT"/>
    <property type="match status" value="1"/>
</dbReference>
<feature type="domain" description="Rit1 N-terminal" evidence="2">
    <location>
        <begin position="12"/>
        <end position="274"/>
    </location>
</feature>
<protein>
    <submittedName>
        <fullName evidence="3">Initiator tRNA phosphoribosyl transferase</fullName>
    </submittedName>
</protein>
<dbReference type="InterPro" id="IPR007306">
    <property type="entry name" value="Rit1"/>
</dbReference>
<dbReference type="PIRSF" id="PIRSF007747">
    <property type="entry name" value="Ribosyl_Ptfrase"/>
    <property type="match status" value="1"/>
</dbReference>
<name>A0AA38UET9_9AGAR</name>
<keyword evidence="4" id="KW-1185">Reference proteome</keyword>
<dbReference type="AlphaFoldDB" id="A0AA38UET9"/>
<evidence type="ECO:0000313" key="3">
    <source>
        <dbReference type="EMBL" id="KAJ3838470.1"/>
    </source>
</evidence>
<keyword evidence="3" id="KW-0808">Transferase</keyword>
<dbReference type="EMBL" id="MU806181">
    <property type="protein sequence ID" value="KAJ3838470.1"/>
    <property type="molecule type" value="Genomic_DNA"/>
</dbReference>
<dbReference type="GO" id="GO:0005737">
    <property type="term" value="C:cytoplasm"/>
    <property type="evidence" value="ECO:0007669"/>
    <property type="project" value="TreeGrafter"/>
</dbReference>
<feature type="domain" description="Rit1 DUSP-like" evidence="1">
    <location>
        <begin position="349"/>
        <end position="471"/>
    </location>
</feature>
<sequence>MDQNTAEAFSHLRKESLDIYNRLKSIEEDIQFIYQIHNAYLDYPLLPNLRCGAWYTDPSLAAPHPAYFKSTDGHFSNWSFNLRRANLHLLNLCSSSDGIILVDSTRSGKRMPDALSKTIPIWCAVVNRTMLLRYPETSRRDWDILLHTPPGVVSTQEHSQIVPLLDGWASALNESSYALPNLSLPLRPIWITPASTSFPKFPSESQTFFPVVCVSASRQVQEGVDRRSGGFVYIQGSGNDHELWGMGLTPEIFWEHRKLIMSTGRSDMEAVVASCASRVHGTNKARRPSAIDRVNGRILLCSTADIIAELKGQLHQTFEMPAVVTFLVLSSHAKWNDASMVANPRVQYISAPEGKNGRTIVQTVLPRSMDFIQTQLIQGRSVCVACDTGKDLSVGVALAALSRFFDEHGKFLESNTQNNTLGSYIWSTSIFLTLTPQSDKRIIHTRLEWIIASRPQANPTRSSLKRVNEFLLTPNSLFHRQT</sequence>
<reference evidence="3" key="1">
    <citation type="submission" date="2022-08" db="EMBL/GenBank/DDBJ databases">
        <authorList>
            <consortium name="DOE Joint Genome Institute"/>
            <person name="Min B."/>
            <person name="Riley R."/>
            <person name="Sierra-Patev S."/>
            <person name="Naranjo-Ortiz M."/>
            <person name="Looney B."/>
            <person name="Konkel Z."/>
            <person name="Slot J.C."/>
            <person name="Sakamoto Y."/>
            <person name="Steenwyk J.L."/>
            <person name="Rokas A."/>
            <person name="Carro J."/>
            <person name="Camarero S."/>
            <person name="Ferreira P."/>
            <person name="Molpeceres G."/>
            <person name="Ruiz-Duenas F.J."/>
            <person name="Serrano A."/>
            <person name="Henrissat B."/>
            <person name="Drula E."/>
            <person name="Hughes K.W."/>
            <person name="Mata J.L."/>
            <person name="Ishikawa N.K."/>
            <person name="Vargas-Isla R."/>
            <person name="Ushijima S."/>
            <person name="Smith C.A."/>
            <person name="Ahrendt S."/>
            <person name="Andreopoulos W."/>
            <person name="He G."/>
            <person name="Labutti K."/>
            <person name="Lipzen A."/>
            <person name="Ng V."/>
            <person name="Sandor L."/>
            <person name="Barry K."/>
            <person name="Martinez A.T."/>
            <person name="Xiao Y."/>
            <person name="Gibbons J.G."/>
            <person name="Terashima K."/>
            <person name="Hibbett D.S."/>
            <person name="Grigoriev I.V."/>
        </authorList>
    </citation>
    <scope>NUCLEOTIDE SEQUENCE</scope>
    <source>
        <strain evidence="3">TFB9207</strain>
    </source>
</reference>
<dbReference type="PANTHER" id="PTHR31811">
    <property type="entry name" value="TRNA A64-2'-O-RIBOSYLPHOSPHATE TRANSFERASE"/>
    <property type="match status" value="1"/>
</dbReference>
<evidence type="ECO:0000259" key="1">
    <source>
        <dbReference type="Pfam" id="PF04179"/>
    </source>
</evidence>